<dbReference type="GO" id="GO:0006270">
    <property type="term" value="P:DNA replication initiation"/>
    <property type="evidence" value="ECO:0007669"/>
    <property type="project" value="TreeGrafter"/>
</dbReference>
<dbReference type="PROSITE" id="PS51194">
    <property type="entry name" value="HELICASE_CTER"/>
    <property type="match status" value="1"/>
</dbReference>
<feature type="binding site" evidence="12">
    <location>
        <position position="501"/>
    </location>
    <ligand>
        <name>Zn(2+)</name>
        <dbReference type="ChEBI" id="CHEBI:29105"/>
        <label>1</label>
    </ligand>
</feature>
<evidence type="ECO:0000256" key="12">
    <source>
        <dbReference type="HAMAP-Rule" id="MF_00983"/>
    </source>
</evidence>
<evidence type="ECO:0000259" key="15">
    <source>
        <dbReference type="PROSITE" id="PS51194"/>
    </source>
</evidence>
<feature type="compositionally biased region" description="Polar residues" evidence="13">
    <location>
        <begin position="18"/>
        <end position="32"/>
    </location>
</feature>
<comment type="catalytic activity">
    <reaction evidence="12">
        <text>Couples ATP hydrolysis with the unwinding of duplex DNA by translocating in the 3'-5' direction.</text>
        <dbReference type="EC" id="5.6.2.4"/>
    </reaction>
</comment>
<dbReference type="InterPro" id="IPR027417">
    <property type="entry name" value="P-loop_NTPase"/>
</dbReference>
<dbReference type="GO" id="GO:0043138">
    <property type="term" value="F:3'-5' DNA helicase activity"/>
    <property type="evidence" value="ECO:0007669"/>
    <property type="project" value="UniProtKB-EC"/>
</dbReference>
<proteinExistence type="inferred from homology"/>
<keyword evidence="1 12" id="KW-0639">Primosome</keyword>
<feature type="region of interest" description="Disordered" evidence="13">
    <location>
        <begin position="1"/>
        <end position="47"/>
    </location>
</feature>
<evidence type="ECO:0000256" key="9">
    <source>
        <dbReference type="ARBA" id="ARBA00023125"/>
    </source>
</evidence>
<comment type="caution">
    <text evidence="16">The sequence shown here is derived from an EMBL/GenBank/DDBJ whole genome shotgun (WGS) entry which is preliminary data.</text>
</comment>
<keyword evidence="9 12" id="KW-0238">DNA-binding</keyword>
<sequence>MEQHSLWNDTHAEPAVEQPSTRGSKSVRTSGTRSRRELSEPEGTATVGPAVSAPVLASIAVGRPVRGEFTYSVPNELAGNLAPGQRVLVPFGRGTALGFYLGPASPPAEEGVKLKPIQRVLEDSPSLPPDLIALLRFAAVHYRYPLGEVIRGALPPGLSKAVDEKEAKPDVQHFAVALVNEVPPELHRAPAQSAALAYLLAVGGRAPLEEVSHAIPGARETLKKLAARGMAKLEERKLEAGVKEGLIQGRPDRLTVEQDAAVQELHKALDVGEFQPFLLHGVTGSGKTEVYLRAAEHALSLGKGSLILVPEIALTPQLVGRFRSRFGAEVAVLHSALKDRERLFHWQALRRGDVKIAVGVRSAVFAPVDNLGLIVVDEEHDPSFKQEDKLRYQARDLAVVRGKQAGAVVVLGSATPALETLENARRGRYRLLELKNRVDDRPMPTIELVDLRVERPREGVVTEEAPILSPPLLAAMEETIGRGQQVILFLNRRGHSTVLLCEVCGLSLKCSECDVCLTHHRSQNRVVCHYCGLAMPVPDRCGECTGPMLKLGIGTEKVEAEVLERIPTARVARLDRDSATSAERLTEMLASFARREIDVLVGTQMVAKGHDFPGVTLVCVVMADTSLAIPDFRAAERTFHLLTQVSGRAGRGKDPGRVLVQTYNPDAEPVKRVLAHDFDGFAKQELDWRKALAYPPYARMAAIRLEGEHPEQVASVARHLGNLVSRHMPPASAGVRLLGPALAPISRIRGKTRWQLLVKGPTHAALAPLLGRVEAALADVPNAVKVVIDVDPGAML</sequence>
<keyword evidence="17" id="KW-1185">Reference proteome</keyword>
<dbReference type="GO" id="GO:0006302">
    <property type="term" value="P:double-strand break repair"/>
    <property type="evidence" value="ECO:0007669"/>
    <property type="project" value="InterPro"/>
</dbReference>
<dbReference type="Gene3D" id="3.40.50.300">
    <property type="entry name" value="P-loop containing nucleotide triphosphate hydrolases"/>
    <property type="match status" value="2"/>
</dbReference>
<dbReference type="RefSeq" id="WP_169348713.1">
    <property type="nucleotide sequence ID" value="NZ_JABBJJ010000185.1"/>
</dbReference>
<dbReference type="GO" id="GO:1990077">
    <property type="term" value="C:primosome complex"/>
    <property type="evidence" value="ECO:0007669"/>
    <property type="project" value="UniProtKB-UniRule"/>
</dbReference>
<feature type="binding site" evidence="12">
    <location>
        <position position="528"/>
    </location>
    <ligand>
        <name>Zn(2+)</name>
        <dbReference type="ChEBI" id="CHEBI:29105"/>
        <label>2</label>
    </ligand>
</feature>
<comment type="similarity">
    <text evidence="12">Belongs to the helicase family. PriA subfamily.</text>
</comment>
<keyword evidence="7 12" id="KW-0862">Zinc</keyword>
<organism evidence="16 17">
    <name type="scientific">Pyxidicoccus fallax</name>
    <dbReference type="NCBI Taxonomy" id="394095"/>
    <lineage>
        <taxon>Bacteria</taxon>
        <taxon>Pseudomonadati</taxon>
        <taxon>Myxococcota</taxon>
        <taxon>Myxococcia</taxon>
        <taxon>Myxococcales</taxon>
        <taxon>Cystobacterineae</taxon>
        <taxon>Myxococcaceae</taxon>
        <taxon>Pyxidicoccus</taxon>
    </lineage>
</organism>
<dbReference type="Proteomes" id="UP000518300">
    <property type="component" value="Unassembled WGS sequence"/>
</dbReference>
<dbReference type="InterPro" id="IPR005259">
    <property type="entry name" value="PriA"/>
</dbReference>
<evidence type="ECO:0000256" key="7">
    <source>
        <dbReference type="ARBA" id="ARBA00022833"/>
    </source>
</evidence>
<dbReference type="GO" id="GO:0003677">
    <property type="term" value="F:DNA binding"/>
    <property type="evidence" value="ECO:0007669"/>
    <property type="project" value="UniProtKB-UniRule"/>
</dbReference>
<keyword evidence="10 12" id="KW-0413">Isomerase</keyword>
<dbReference type="AlphaFoldDB" id="A0A848LPP0"/>
<dbReference type="EMBL" id="JABBJJ010000185">
    <property type="protein sequence ID" value="NMO19464.1"/>
    <property type="molecule type" value="Genomic_DNA"/>
</dbReference>
<dbReference type="GO" id="GO:0006269">
    <property type="term" value="P:DNA replication, synthesis of primer"/>
    <property type="evidence" value="ECO:0007669"/>
    <property type="project" value="UniProtKB-KW"/>
</dbReference>
<reference evidence="16 17" key="1">
    <citation type="submission" date="2020-04" db="EMBL/GenBank/DDBJ databases">
        <title>Draft genome of Pyxidicoccus fallax type strain.</title>
        <authorList>
            <person name="Whitworth D.E."/>
        </authorList>
    </citation>
    <scope>NUCLEOTIDE SEQUENCE [LARGE SCALE GENOMIC DNA]</scope>
    <source>
        <strain evidence="16 17">DSM 14698</strain>
    </source>
</reference>
<feature type="binding site" evidence="12">
    <location>
        <position position="504"/>
    </location>
    <ligand>
        <name>Zn(2+)</name>
        <dbReference type="ChEBI" id="CHEBI:29105"/>
        <label>1</label>
    </ligand>
</feature>
<evidence type="ECO:0000259" key="14">
    <source>
        <dbReference type="PROSITE" id="PS51192"/>
    </source>
</evidence>
<evidence type="ECO:0000256" key="13">
    <source>
        <dbReference type="SAM" id="MobiDB-lite"/>
    </source>
</evidence>
<feature type="binding site" evidence="12">
    <location>
        <position position="513"/>
    </location>
    <ligand>
        <name>Zn(2+)</name>
        <dbReference type="ChEBI" id="CHEBI:29105"/>
        <label>2</label>
    </ligand>
</feature>
<comment type="function">
    <text evidence="12">Initiates the restart of stalled replication forks, which reloads the replicative helicase on sites other than the origin of replication. Recognizes and binds to abandoned replication forks and remodels them to uncover a helicase loading site. Promotes assembly of the primosome at these replication forks.</text>
</comment>
<dbReference type="GO" id="GO:0006310">
    <property type="term" value="P:DNA recombination"/>
    <property type="evidence" value="ECO:0007669"/>
    <property type="project" value="InterPro"/>
</dbReference>
<dbReference type="EC" id="5.6.2.4" evidence="12"/>
<dbReference type="NCBIfam" id="TIGR00595">
    <property type="entry name" value="priA"/>
    <property type="match status" value="1"/>
</dbReference>
<feature type="domain" description="Helicase C-terminal" evidence="15">
    <location>
        <begin position="536"/>
        <end position="689"/>
    </location>
</feature>
<dbReference type="Pfam" id="PF18074">
    <property type="entry name" value="PriA_C"/>
    <property type="match status" value="1"/>
</dbReference>
<accession>A0A848LPP0</accession>
<dbReference type="SMART" id="SM00487">
    <property type="entry name" value="DEXDc"/>
    <property type="match status" value="1"/>
</dbReference>
<evidence type="ECO:0000256" key="6">
    <source>
        <dbReference type="ARBA" id="ARBA00022806"/>
    </source>
</evidence>
<comment type="cofactor">
    <cofactor evidence="12">
        <name>Zn(2+)</name>
        <dbReference type="ChEBI" id="CHEBI:29105"/>
    </cofactor>
    <text evidence="12">Binds 2 zinc ions per subunit.</text>
</comment>
<dbReference type="Gene3D" id="3.40.1440.60">
    <property type="entry name" value="PriA, 3(prime) DNA-binding domain"/>
    <property type="match status" value="1"/>
</dbReference>
<dbReference type="CDD" id="cd18804">
    <property type="entry name" value="SF2_C_priA"/>
    <property type="match status" value="1"/>
</dbReference>
<evidence type="ECO:0000256" key="10">
    <source>
        <dbReference type="ARBA" id="ARBA00023235"/>
    </source>
</evidence>
<feature type="binding site" evidence="12">
    <location>
        <position position="541"/>
    </location>
    <ligand>
        <name>Zn(2+)</name>
        <dbReference type="ChEBI" id="CHEBI:29105"/>
        <label>1</label>
    </ligand>
</feature>
<evidence type="ECO:0000256" key="4">
    <source>
        <dbReference type="ARBA" id="ARBA00022741"/>
    </source>
</evidence>
<evidence type="ECO:0000313" key="16">
    <source>
        <dbReference type="EMBL" id="NMO19464.1"/>
    </source>
</evidence>
<dbReference type="Pfam" id="PF00271">
    <property type="entry name" value="Helicase_C"/>
    <property type="match status" value="1"/>
</dbReference>
<dbReference type="InterPro" id="IPR001650">
    <property type="entry name" value="Helicase_C-like"/>
</dbReference>
<evidence type="ECO:0000256" key="5">
    <source>
        <dbReference type="ARBA" id="ARBA00022801"/>
    </source>
</evidence>
<dbReference type="PROSITE" id="PS51192">
    <property type="entry name" value="HELICASE_ATP_BIND_1"/>
    <property type="match status" value="1"/>
</dbReference>
<keyword evidence="2 12" id="KW-0235">DNA replication</keyword>
<dbReference type="SMART" id="SM00490">
    <property type="entry name" value="HELICc"/>
    <property type="match status" value="1"/>
</dbReference>
<feature type="domain" description="Helicase ATP-binding" evidence="14">
    <location>
        <begin position="268"/>
        <end position="434"/>
    </location>
</feature>
<dbReference type="CDD" id="cd17929">
    <property type="entry name" value="DEXHc_priA"/>
    <property type="match status" value="1"/>
</dbReference>
<dbReference type="GO" id="GO:0016787">
    <property type="term" value="F:hydrolase activity"/>
    <property type="evidence" value="ECO:0007669"/>
    <property type="project" value="UniProtKB-KW"/>
</dbReference>
<name>A0A848LPP0_9BACT</name>
<evidence type="ECO:0000256" key="3">
    <source>
        <dbReference type="ARBA" id="ARBA00022723"/>
    </source>
</evidence>
<dbReference type="SUPFAM" id="SSF52540">
    <property type="entry name" value="P-loop containing nucleoside triphosphate hydrolases"/>
    <property type="match status" value="2"/>
</dbReference>
<keyword evidence="4 12" id="KW-0547">Nucleotide-binding</keyword>
<comment type="catalytic activity">
    <reaction evidence="11 12">
        <text>ATP + H2O = ADP + phosphate + H(+)</text>
        <dbReference type="Rhea" id="RHEA:13065"/>
        <dbReference type="ChEBI" id="CHEBI:15377"/>
        <dbReference type="ChEBI" id="CHEBI:15378"/>
        <dbReference type="ChEBI" id="CHEBI:30616"/>
        <dbReference type="ChEBI" id="CHEBI:43474"/>
        <dbReference type="ChEBI" id="CHEBI:456216"/>
        <dbReference type="EC" id="5.6.2.4"/>
    </reaction>
</comment>
<dbReference type="InterPro" id="IPR011545">
    <property type="entry name" value="DEAD/DEAH_box_helicase_dom"/>
</dbReference>
<dbReference type="Pfam" id="PF00270">
    <property type="entry name" value="DEAD"/>
    <property type="match status" value="1"/>
</dbReference>
<feature type="binding site" evidence="12">
    <location>
        <position position="531"/>
    </location>
    <ligand>
        <name>Zn(2+)</name>
        <dbReference type="ChEBI" id="CHEBI:29105"/>
        <label>2</label>
    </ligand>
</feature>
<evidence type="ECO:0000256" key="11">
    <source>
        <dbReference type="ARBA" id="ARBA00048988"/>
    </source>
</evidence>
<dbReference type="GO" id="GO:0005524">
    <property type="term" value="F:ATP binding"/>
    <property type="evidence" value="ECO:0007669"/>
    <property type="project" value="UniProtKB-UniRule"/>
</dbReference>
<dbReference type="GO" id="GO:0008270">
    <property type="term" value="F:zinc ion binding"/>
    <property type="evidence" value="ECO:0007669"/>
    <property type="project" value="UniProtKB-UniRule"/>
</dbReference>
<feature type="binding site" evidence="12">
    <location>
        <position position="510"/>
    </location>
    <ligand>
        <name>Zn(2+)</name>
        <dbReference type="ChEBI" id="CHEBI:29105"/>
        <label>2</label>
    </ligand>
</feature>
<dbReference type="PANTHER" id="PTHR30580">
    <property type="entry name" value="PRIMOSOMAL PROTEIN N"/>
    <property type="match status" value="1"/>
</dbReference>
<evidence type="ECO:0000256" key="8">
    <source>
        <dbReference type="ARBA" id="ARBA00022840"/>
    </source>
</evidence>
<dbReference type="InterPro" id="IPR042115">
    <property type="entry name" value="PriA_3primeBD_sf"/>
</dbReference>
<dbReference type="InterPro" id="IPR041236">
    <property type="entry name" value="PriA_C"/>
</dbReference>
<protein>
    <recommendedName>
        <fullName evidence="12">Replication restart protein PriA</fullName>
    </recommendedName>
    <alternativeName>
        <fullName evidence="12">ATP-dependent DNA helicase PriA</fullName>
        <ecNumber evidence="12">5.6.2.4</ecNumber>
    </alternativeName>
    <alternativeName>
        <fullName evidence="12">DNA 3'-5' helicase PriA</fullName>
    </alternativeName>
</protein>
<evidence type="ECO:0000313" key="17">
    <source>
        <dbReference type="Proteomes" id="UP000518300"/>
    </source>
</evidence>
<gene>
    <name evidence="12 16" type="primary">priA</name>
    <name evidence="16" type="ORF">HG543_32010</name>
</gene>
<dbReference type="Pfam" id="PF17764">
    <property type="entry name" value="PriA_3primeBD"/>
    <property type="match status" value="1"/>
</dbReference>
<keyword evidence="3 12" id="KW-0479">Metal-binding</keyword>
<keyword evidence="8 12" id="KW-0067">ATP-binding</keyword>
<dbReference type="InterPro" id="IPR014001">
    <property type="entry name" value="Helicase_ATP-bd"/>
</dbReference>
<keyword evidence="6 12" id="KW-0347">Helicase</keyword>
<evidence type="ECO:0000256" key="1">
    <source>
        <dbReference type="ARBA" id="ARBA00022515"/>
    </source>
</evidence>
<comment type="subunit">
    <text evidence="12">Component of the replication restart primosome.</text>
</comment>
<dbReference type="InterPro" id="IPR041222">
    <property type="entry name" value="PriA_3primeBD"/>
</dbReference>
<keyword evidence="5 12" id="KW-0378">Hydrolase</keyword>
<dbReference type="Pfam" id="PF18319">
    <property type="entry name" value="Zn_ribbon_PriA"/>
    <property type="match status" value="1"/>
</dbReference>
<dbReference type="InterPro" id="IPR040498">
    <property type="entry name" value="PriA_CRR"/>
</dbReference>
<evidence type="ECO:0000256" key="2">
    <source>
        <dbReference type="ARBA" id="ARBA00022705"/>
    </source>
</evidence>
<dbReference type="FunFam" id="3.40.50.300:FF:000489">
    <property type="entry name" value="Primosome assembly protein PriA"/>
    <property type="match status" value="1"/>
</dbReference>
<dbReference type="HAMAP" id="MF_00983">
    <property type="entry name" value="PriA"/>
    <property type="match status" value="1"/>
</dbReference>
<dbReference type="PANTHER" id="PTHR30580:SF0">
    <property type="entry name" value="PRIMOSOMAL PROTEIN N"/>
    <property type="match status" value="1"/>
</dbReference>
<feature type="binding site" evidence="12">
    <location>
        <position position="544"/>
    </location>
    <ligand>
        <name>Zn(2+)</name>
        <dbReference type="ChEBI" id="CHEBI:29105"/>
        <label>1</label>
    </ligand>
</feature>